<evidence type="ECO:0008006" key="3">
    <source>
        <dbReference type="Google" id="ProtNLM"/>
    </source>
</evidence>
<gene>
    <name evidence="1" type="ORF">SAMN04515674_10722</name>
</gene>
<dbReference type="InterPro" id="IPR027417">
    <property type="entry name" value="P-loop_NTPase"/>
</dbReference>
<accession>A0A1I5U8M5</accession>
<dbReference type="Proteomes" id="UP000199306">
    <property type="component" value="Unassembled WGS sequence"/>
</dbReference>
<dbReference type="Gene3D" id="3.40.50.300">
    <property type="entry name" value="P-loop containing nucleotide triphosphate hydrolases"/>
    <property type="match status" value="1"/>
</dbReference>
<organism evidence="1 2">
    <name type="scientific">Pseudarcicella hirudinis</name>
    <dbReference type="NCBI Taxonomy" id="1079859"/>
    <lineage>
        <taxon>Bacteria</taxon>
        <taxon>Pseudomonadati</taxon>
        <taxon>Bacteroidota</taxon>
        <taxon>Cytophagia</taxon>
        <taxon>Cytophagales</taxon>
        <taxon>Flectobacillaceae</taxon>
        <taxon>Pseudarcicella</taxon>
    </lineage>
</organism>
<reference evidence="1 2" key="1">
    <citation type="submission" date="2016-10" db="EMBL/GenBank/DDBJ databases">
        <authorList>
            <person name="de Groot N.N."/>
        </authorList>
    </citation>
    <scope>NUCLEOTIDE SEQUENCE [LARGE SCALE GENOMIC DNA]</scope>
    <source>
        <strain evidence="2">E92,LMG 26720,CCM 7988</strain>
    </source>
</reference>
<sequence>MNTDKYKQYLNPEQISGVVHEKNNLAKILATQEKIQSNSCKTIAFSSPIITYNKTGIIFPNTINIIQGKKGVHKSRLTEIFCGLMLQRDITQSSHRFLGMKRNAMQKPVVLYVDTERNINDQFPYAIQKIKLLSGYSIEDKPENLDYISLIDIPRSERFDTLNEYIKRFRTRYEIYNLFIVFDVVTDCVENFNDVRESLRLVGMLNETINTYNVTFLCVIHENPSAGNDKGRGHLGTELNNKASQVIQIGFEKDNQGNDTDLIRLKFLHSRNTKRLDPIYVQYSEESKGLVLASNDFINEKLAMKKNKAQIADIQNWLTDNLKEPKSKKELIVMITEAFDCGSRIVEDRLKELDDKGFIERFTVEKSAHYKLIIPF</sequence>
<name>A0A1I5U8M5_9BACT</name>
<dbReference type="OrthoDB" id="877327at2"/>
<proteinExistence type="predicted"/>
<evidence type="ECO:0000313" key="2">
    <source>
        <dbReference type="Proteomes" id="UP000199306"/>
    </source>
</evidence>
<dbReference type="RefSeq" id="WP_143095226.1">
    <property type="nucleotide sequence ID" value="NZ_FOXH01000007.1"/>
</dbReference>
<evidence type="ECO:0000313" key="1">
    <source>
        <dbReference type="EMBL" id="SFP90976.1"/>
    </source>
</evidence>
<dbReference type="STRING" id="1079859.SAMN04515674_10722"/>
<keyword evidence="2" id="KW-1185">Reference proteome</keyword>
<protein>
    <recommendedName>
        <fullName evidence="3">AAA domain-containing protein</fullName>
    </recommendedName>
</protein>
<dbReference type="EMBL" id="FOXH01000007">
    <property type="protein sequence ID" value="SFP90976.1"/>
    <property type="molecule type" value="Genomic_DNA"/>
</dbReference>
<dbReference type="SUPFAM" id="SSF52540">
    <property type="entry name" value="P-loop containing nucleoside triphosphate hydrolases"/>
    <property type="match status" value="1"/>
</dbReference>
<dbReference type="AlphaFoldDB" id="A0A1I5U8M5"/>